<dbReference type="AlphaFoldDB" id="A0A1M5BAD1"/>
<gene>
    <name evidence="2" type="ORF">SAMN02745158_03571</name>
</gene>
<dbReference type="InterPro" id="IPR007563">
    <property type="entry name" value="DUF554"/>
</dbReference>
<feature type="transmembrane region" description="Helical" evidence="1">
    <location>
        <begin position="208"/>
        <end position="230"/>
    </location>
</feature>
<sequence>MPTGVLVNGICVVIGGIFGGLFGKKLPKYIVDTLPNIFGISAMSMGISLIVHVSSLSAVILALIVGTLIGETLHLETRISSGLHRILCRNQQSDRQAEFMSVMISMIVLFGFSGTGVFGALNSGFSGDHTILFAKSILDFFTAIIFGATLGYAICITAVPQTTLGLILFFCSSSLLPLLTDPMIADFKACGGMITFAVGLKMSKIKHYNVLNLVPALVLVMPFSYLWGLLPF</sequence>
<feature type="transmembrane region" description="Helical" evidence="1">
    <location>
        <begin position="99"/>
        <end position="125"/>
    </location>
</feature>
<feature type="transmembrane region" description="Helical" evidence="1">
    <location>
        <begin position="6"/>
        <end position="23"/>
    </location>
</feature>
<protein>
    <recommendedName>
        <fullName evidence="4">DUF554 domain-containing protein</fullName>
    </recommendedName>
</protein>
<keyword evidence="1" id="KW-0812">Transmembrane</keyword>
<evidence type="ECO:0000313" key="3">
    <source>
        <dbReference type="Proteomes" id="UP000184245"/>
    </source>
</evidence>
<keyword evidence="1" id="KW-1133">Transmembrane helix</keyword>
<dbReference type="PANTHER" id="PTHR36111:SF2">
    <property type="entry name" value="INNER MEMBRANE PROTEIN"/>
    <property type="match status" value="1"/>
</dbReference>
<dbReference type="STRING" id="1122155.SAMN02745158_03571"/>
<dbReference type="Proteomes" id="UP000184245">
    <property type="component" value="Unassembled WGS sequence"/>
</dbReference>
<feature type="transmembrane region" description="Helical" evidence="1">
    <location>
        <begin position="44"/>
        <end position="69"/>
    </location>
</feature>
<evidence type="ECO:0000313" key="2">
    <source>
        <dbReference type="EMBL" id="SHF39459.1"/>
    </source>
</evidence>
<dbReference type="RefSeq" id="WP_072854136.1">
    <property type="nucleotide sequence ID" value="NZ_FQVI01000025.1"/>
</dbReference>
<reference evidence="2 3" key="1">
    <citation type="submission" date="2016-11" db="EMBL/GenBank/DDBJ databases">
        <authorList>
            <person name="Jaros S."/>
            <person name="Januszkiewicz K."/>
            <person name="Wedrychowicz H."/>
        </authorList>
    </citation>
    <scope>NUCLEOTIDE SEQUENCE [LARGE SCALE GENOMIC DNA]</scope>
    <source>
        <strain evidence="2 3">DSM 17459</strain>
    </source>
</reference>
<keyword evidence="3" id="KW-1185">Reference proteome</keyword>
<proteinExistence type="predicted"/>
<dbReference type="OrthoDB" id="9797976at2"/>
<name>A0A1M5BAD1_9CLOT</name>
<dbReference type="EMBL" id="FQVI01000025">
    <property type="protein sequence ID" value="SHF39459.1"/>
    <property type="molecule type" value="Genomic_DNA"/>
</dbReference>
<accession>A0A1M5BAD1</accession>
<dbReference type="PANTHER" id="PTHR36111">
    <property type="entry name" value="INNER MEMBRANE PROTEIN-RELATED"/>
    <property type="match status" value="1"/>
</dbReference>
<dbReference type="Pfam" id="PF04474">
    <property type="entry name" value="DUF554"/>
    <property type="match status" value="1"/>
</dbReference>
<keyword evidence="1" id="KW-0472">Membrane</keyword>
<feature type="transmembrane region" description="Helical" evidence="1">
    <location>
        <begin position="137"/>
        <end position="159"/>
    </location>
</feature>
<evidence type="ECO:0000256" key="1">
    <source>
        <dbReference type="SAM" id="Phobius"/>
    </source>
</evidence>
<evidence type="ECO:0008006" key="4">
    <source>
        <dbReference type="Google" id="ProtNLM"/>
    </source>
</evidence>
<organism evidence="2 3">
    <name type="scientific">Lactonifactor longoviformis DSM 17459</name>
    <dbReference type="NCBI Taxonomy" id="1122155"/>
    <lineage>
        <taxon>Bacteria</taxon>
        <taxon>Bacillati</taxon>
        <taxon>Bacillota</taxon>
        <taxon>Clostridia</taxon>
        <taxon>Eubacteriales</taxon>
        <taxon>Clostridiaceae</taxon>
        <taxon>Lactonifactor</taxon>
    </lineage>
</organism>